<dbReference type="GO" id="GO:0019354">
    <property type="term" value="P:siroheme biosynthetic process"/>
    <property type="evidence" value="ECO:0007669"/>
    <property type="project" value="InterPro"/>
</dbReference>
<dbReference type="Gene3D" id="3.40.1010.10">
    <property type="entry name" value="Cobalt-precorrin-4 Transmethylase, Domain 1"/>
    <property type="match status" value="1"/>
</dbReference>
<keyword evidence="7" id="KW-0627">Porphyrin biosynthesis</keyword>
<evidence type="ECO:0000313" key="11">
    <source>
        <dbReference type="EMBL" id="ADU28536.1"/>
    </source>
</evidence>
<name>E6TU76_EVAC2</name>
<evidence type="ECO:0000256" key="8">
    <source>
        <dbReference type="ARBA" id="ARBA00079776"/>
    </source>
</evidence>
<proteinExistence type="inferred from homology"/>
<dbReference type="EC" id="2.1.1.107" evidence="2"/>
<evidence type="ECO:0000256" key="3">
    <source>
        <dbReference type="ARBA" id="ARBA00018323"/>
    </source>
</evidence>
<reference evidence="11 12" key="1">
    <citation type="submission" date="2010-12" db="EMBL/GenBank/DDBJ databases">
        <title>Complete sequence of Bacillus cellulosilyticus DSM 2522.</title>
        <authorList>
            <consortium name="US DOE Joint Genome Institute"/>
            <person name="Lucas S."/>
            <person name="Copeland A."/>
            <person name="Lapidus A."/>
            <person name="Cheng J.-F."/>
            <person name="Bruce D."/>
            <person name="Goodwin L."/>
            <person name="Pitluck S."/>
            <person name="Chertkov O."/>
            <person name="Detter J.C."/>
            <person name="Han C."/>
            <person name="Tapia R."/>
            <person name="Land M."/>
            <person name="Hauser L."/>
            <person name="Jeffries C."/>
            <person name="Kyrpides N."/>
            <person name="Ivanova N."/>
            <person name="Mikhailova N."/>
            <person name="Brumm P."/>
            <person name="Mead D."/>
            <person name="Woyke T."/>
        </authorList>
    </citation>
    <scope>NUCLEOTIDE SEQUENCE [LARGE SCALE GENOMIC DNA]</scope>
    <source>
        <strain evidence="12">ATCC 21833 / DSM 2522 / FERM P-1141 / JCM 9156 / N-4</strain>
    </source>
</reference>
<keyword evidence="4 9" id="KW-0489">Methyltransferase</keyword>
<evidence type="ECO:0000256" key="2">
    <source>
        <dbReference type="ARBA" id="ARBA00012162"/>
    </source>
</evidence>
<dbReference type="InterPro" id="IPR014777">
    <property type="entry name" value="4pyrrole_Mease_sub1"/>
</dbReference>
<evidence type="ECO:0000256" key="7">
    <source>
        <dbReference type="ARBA" id="ARBA00023244"/>
    </source>
</evidence>
<comment type="similarity">
    <text evidence="1 9">Belongs to the precorrin methyltransferase family.</text>
</comment>
<gene>
    <name evidence="11" type="ordered locus">Bcell_0249</name>
</gene>
<dbReference type="InterPro" id="IPR050161">
    <property type="entry name" value="Siro_Cobalamin_biosynth"/>
</dbReference>
<dbReference type="eggNOG" id="COG0007">
    <property type="taxonomic scope" value="Bacteria"/>
</dbReference>
<organism evidence="11 12">
    <name type="scientific">Evansella cellulosilytica (strain ATCC 21833 / DSM 2522 / FERM P-1141 / JCM 9156 / N-4)</name>
    <name type="common">Bacillus cellulosilyticus</name>
    <dbReference type="NCBI Taxonomy" id="649639"/>
    <lineage>
        <taxon>Bacteria</taxon>
        <taxon>Bacillati</taxon>
        <taxon>Bacillota</taxon>
        <taxon>Bacilli</taxon>
        <taxon>Bacillales</taxon>
        <taxon>Bacillaceae</taxon>
        <taxon>Evansella</taxon>
    </lineage>
</organism>
<dbReference type="NCBIfam" id="TIGR01469">
    <property type="entry name" value="cobA_cysG_Cterm"/>
    <property type="match status" value="1"/>
</dbReference>
<dbReference type="InterPro" id="IPR000878">
    <property type="entry name" value="4pyrrol_Mease"/>
</dbReference>
<dbReference type="AlphaFoldDB" id="E6TU76"/>
<dbReference type="EMBL" id="CP002394">
    <property type="protein sequence ID" value="ADU28536.1"/>
    <property type="molecule type" value="Genomic_DNA"/>
</dbReference>
<dbReference type="SUPFAM" id="SSF53790">
    <property type="entry name" value="Tetrapyrrole methylase"/>
    <property type="match status" value="1"/>
</dbReference>
<protein>
    <recommendedName>
        <fullName evidence="3">Uroporphyrinogen-III C-methyltransferase</fullName>
        <ecNumber evidence="2">2.1.1.107</ecNumber>
    </recommendedName>
    <alternativeName>
        <fullName evidence="8">Uroporphyrinogen III methylase</fullName>
    </alternativeName>
</protein>
<evidence type="ECO:0000256" key="9">
    <source>
        <dbReference type="RuleBase" id="RU003960"/>
    </source>
</evidence>
<dbReference type="KEGG" id="bco:Bcell_0249"/>
<evidence type="ECO:0000313" key="12">
    <source>
        <dbReference type="Proteomes" id="UP000001401"/>
    </source>
</evidence>
<feature type="domain" description="Tetrapyrrole methylase" evidence="10">
    <location>
        <begin position="8"/>
        <end position="218"/>
    </location>
</feature>
<sequence length="474" mass="53265">MTNQTGFVSFVGAGPGDSGLITNKGLKSIKKADVILYDRLVNPRLLREAKKTCDFIYCGKLPNRHIMRQEKINETLIEQAKLGQYVVRLKGGDPSVFGRVGEEAEALVNEGIEYEIIPGVTSSIAAAAYAGIPVTHRDYSNSFTLRTGHASVTKETVDNTYNGQYLGETIAYYMGVKSLKTNCHTLIEQGKTPQTKVAVIEWATLGKQRVVEGTLETISDIVETENIKNPAMTIIGDVVSLRQKIKWFDKKKFIGKRVLVAKSSGTSFDLEDYFTGHGAEAYSFPTVKMEEAAFTNGELTKALQSDRIIFTAPESVDTFLSSMLNHSFDIRDLPRDIQFLSEKTRKKLMEKGIIATKAEFSEKTTAVISPSGKKIDQSLFVDSHVFRSHAWERDHRFDELNERILTEDNWQTVIFPNKASIDSFIAEIERLRIELKALSFAYIGESVKKYAIQCGFTHVDQEVQNDLENNKWKR</sequence>
<evidence type="ECO:0000256" key="5">
    <source>
        <dbReference type="ARBA" id="ARBA00022679"/>
    </source>
</evidence>
<evidence type="ECO:0000256" key="6">
    <source>
        <dbReference type="ARBA" id="ARBA00022691"/>
    </source>
</evidence>
<dbReference type="GO" id="GO:0004851">
    <property type="term" value="F:uroporphyrin-III C-methyltransferase activity"/>
    <property type="evidence" value="ECO:0007669"/>
    <property type="project" value="UniProtKB-EC"/>
</dbReference>
<dbReference type="FunFam" id="3.40.1010.10:FF:000001">
    <property type="entry name" value="Siroheme synthase"/>
    <property type="match status" value="1"/>
</dbReference>
<dbReference type="GO" id="GO:0032259">
    <property type="term" value="P:methylation"/>
    <property type="evidence" value="ECO:0007669"/>
    <property type="project" value="UniProtKB-KW"/>
</dbReference>
<dbReference type="HOGENOM" id="CLU_011276_5_1_9"/>
<dbReference type="InterPro" id="IPR014776">
    <property type="entry name" value="4pyrrole_Mease_sub2"/>
</dbReference>
<dbReference type="STRING" id="649639.Bcell_0249"/>
<keyword evidence="5 9" id="KW-0808">Transferase</keyword>
<dbReference type="PANTHER" id="PTHR45790">
    <property type="entry name" value="SIROHEME SYNTHASE-RELATED"/>
    <property type="match status" value="1"/>
</dbReference>
<dbReference type="InterPro" id="IPR036108">
    <property type="entry name" value="4pyrrol_syn_uPrphyn_synt_sf"/>
</dbReference>
<dbReference type="RefSeq" id="WP_013486877.1">
    <property type="nucleotide sequence ID" value="NC_014829.1"/>
</dbReference>
<keyword evidence="6" id="KW-0949">S-adenosyl-L-methionine</keyword>
<evidence type="ECO:0000256" key="1">
    <source>
        <dbReference type="ARBA" id="ARBA00005879"/>
    </source>
</evidence>
<dbReference type="InterPro" id="IPR006366">
    <property type="entry name" value="CobA/CysG_C"/>
</dbReference>
<dbReference type="InterPro" id="IPR003043">
    <property type="entry name" value="Uropor_MeTrfase_CS"/>
</dbReference>
<dbReference type="GO" id="GO:0004852">
    <property type="term" value="F:uroporphyrinogen-III synthase activity"/>
    <property type="evidence" value="ECO:0007669"/>
    <property type="project" value="InterPro"/>
</dbReference>
<dbReference type="Gene3D" id="3.30.950.10">
    <property type="entry name" value="Methyltransferase, Cobalt-precorrin-4 Transmethylase, Domain 2"/>
    <property type="match status" value="1"/>
</dbReference>
<dbReference type="SUPFAM" id="SSF69618">
    <property type="entry name" value="HemD-like"/>
    <property type="match status" value="1"/>
</dbReference>
<evidence type="ECO:0000256" key="4">
    <source>
        <dbReference type="ARBA" id="ARBA00022603"/>
    </source>
</evidence>
<dbReference type="PANTHER" id="PTHR45790:SF3">
    <property type="entry name" value="S-ADENOSYL-L-METHIONINE-DEPENDENT UROPORPHYRINOGEN III METHYLTRANSFERASE, CHLOROPLASTIC"/>
    <property type="match status" value="1"/>
</dbReference>
<dbReference type="InterPro" id="IPR035996">
    <property type="entry name" value="4pyrrol_Methylase_sf"/>
</dbReference>
<dbReference type="Proteomes" id="UP000001401">
    <property type="component" value="Chromosome"/>
</dbReference>
<dbReference type="NCBIfam" id="NF004790">
    <property type="entry name" value="PRK06136.1"/>
    <property type="match status" value="1"/>
</dbReference>
<dbReference type="CDD" id="cd11642">
    <property type="entry name" value="SUMT"/>
    <property type="match status" value="1"/>
</dbReference>
<dbReference type="PROSITE" id="PS00840">
    <property type="entry name" value="SUMT_2"/>
    <property type="match status" value="1"/>
</dbReference>
<accession>E6TU76</accession>
<dbReference type="Pfam" id="PF00590">
    <property type="entry name" value="TP_methylase"/>
    <property type="match status" value="1"/>
</dbReference>
<keyword evidence="12" id="KW-1185">Reference proteome</keyword>
<evidence type="ECO:0000259" key="10">
    <source>
        <dbReference type="Pfam" id="PF00590"/>
    </source>
</evidence>
<dbReference type="FunFam" id="3.30.950.10:FF:000001">
    <property type="entry name" value="Siroheme synthase"/>
    <property type="match status" value="1"/>
</dbReference>
<dbReference type="OrthoDB" id="9815856at2"/>